<reference evidence="3" key="1">
    <citation type="journal article" date="2017" name="Nat. Microbiol.">
        <title>Global analysis of biosynthetic gene clusters reveals vast potential of secondary metabolite production in Penicillium species.</title>
        <authorList>
            <person name="Nielsen J.C."/>
            <person name="Grijseels S."/>
            <person name="Prigent S."/>
            <person name="Ji B."/>
            <person name="Dainat J."/>
            <person name="Nielsen K.F."/>
            <person name="Frisvad J.C."/>
            <person name="Workman M."/>
            <person name="Nielsen J."/>
        </authorList>
    </citation>
    <scope>NUCLEOTIDE SEQUENCE [LARGE SCALE GENOMIC DNA]</scope>
    <source>
        <strain evidence="3">IBT 24891</strain>
    </source>
</reference>
<feature type="compositionally biased region" description="Low complexity" evidence="1">
    <location>
        <begin position="195"/>
        <end position="206"/>
    </location>
</feature>
<organism evidence="2 3">
    <name type="scientific">Penicillium steckii</name>
    <dbReference type="NCBI Taxonomy" id="303698"/>
    <lineage>
        <taxon>Eukaryota</taxon>
        <taxon>Fungi</taxon>
        <taxon>Dikarya</taxon>
        <taxon>Ascomycota</taxon>
        <taxon>Pezizomycotina</taxon>
        <taxon>Eurotiomycetes</taxon>
        <taxon>Eurotiomycetidae</taxon>
        <taxon>Eurotiales</taxon>
        <taxon>Aspergillaceae</taxon>
        <taxon>Penicillium</taxon>
    </lineage>
</organism>
<gene>
    <name evidence="2" type="ORF">PENSTE_c004G05723</name>
</gene>
<feature type="compositionally biased region" description="Low complexity" evidence="1">
    <location>
        <begin position="248"/>
        <end position="266"/>
    </location>
</feature>
<comment type="caution">
    <text evidence="2">The sequence shown here is derived from an EMBL/GenBank/DDBJ whole genome shotgun (WGS) entry which is preliminary data.</text>
</comment>
<feature type="region of interest" description="Disordered" evidence="1">
    <location>
        <begin position="131"/>
        <end position="151"/>
    </location>
</feature>
<proteinExistence type="predicted"/>
<evidence type="ECO:0000313" key="2">
    <source>
        <dbReference type="EMBL" id="OQE27736.1"/>
    </source>
</evidence>
<feature type="region of interest" description="Disordered" evidence="1">
    <location>
        <begin position="89"/>
        <end position="116"/>
    </location>
</feature>
<feature type="compositionally biased region" description="Polar residues" evidence="1">
    <location>
        <begin position="642"/>
        <end position="652"/>
    </location>
</feature>
<feature type="compositionally biased region" description="Polar residues" evidence="1">
    <location>
        <begin position="525"/>
        <end position="534"/>
    </location>
</feature>
<feature type="compositionally biased region" description="Low complexity" evidence="1">
    <location>
        <begin position="342"/>
        <end position="356"/>
    </location>
</feature>
<keyword evidence="3" id="KW-1185">Reference proteome</keyword>
<feature type="region of interest" description="Disordered" evidence="1">
    <location>
        <begin position="475"/>
        <end position="560"/>
    </location>
</feature>
<dbReference type="AlphaFoldDB" id="A0A1V6TNJ8"/>
<feature type="compositionally biased region" description="Polar residues" evidence="1">
    <location>
        <begin position="27"/>
        <end position="40"/>
    </location>
</feature>
<name>A0A1V6TNJ8_9EURO</name>
<dbReference type="OrthoDB" id="4524386at2759"/>
<evidence type="ECO:0000313" key="3">
    <source>
        <dbReference type="Proteomes" id="UP000191285"/>
    </source>
</evidence>
<dbReference type="Proteomes" id="UP000191285">
    <property type="component" value="Unassembled WGS sequence"/>
</dbReference>
<protein>
    <submittedName>
        <fullName evidence="2">Uncharacterized protein</fullName>
    </submittedName>
</protein>
<feature type="compositionally biased region" description="Polar residues" evidence="1">
    <location>
        <begin position="496"/>
        <end position="509"/>
    </location>
</feature>
<feature type="compositionally biased region" description="Polar residues" evidence="1">
    <location>
        <begin position="374"/>
        <end position="385"/>
    </location>
</feature>
<feature type="region of interest" description="Disordered" evidence="1">
    <location>
        <begin position="1"/>
        <end position="68"/>
    </location>
</feature>
<dbReference type="STRING" id="303698.A0A1V6TNJ8"/>
<sequence length="744" mass="81286">MVALKKLFQQAEPTQSQPSHGPELDDVNSNGSYFGATGSSTREHLEPNRLSTAPPSPGLPSPGYKTSRSIDVSHHFDQIDKQFEDLHHHMGGERPISSQSELPPSVPFSVGVPRSSNSRHIDLMDALYTSDRNQVPSPTPISPPSSPYNEDVAERNMTRFLRIQYRKGFASSRILSALYQEDVADRNIAKYGGQSRSTSALSSRSSPPAPGRRRGLSPMGSDGKRRDSRTINLKKGSWMSDGDLRNRSSTPDRSSDSSSRASHASTLIRLQRSAPTLSPDESDSTAGDTPAAVQRLGVPPAHKQGKRWSNTPLPDSPTLPFPIMSTASKNSGVADATQELQPPTTTARSSSLTPRSLSPPPSGPSSRKNVRDLSINTQLASSGRQKISHRAIQPPTPSNFEMKRAPSIAEVMNSPLPAPTPSPGQSSPRFKVSEMMDLFKQAYISTQAFSSHPTYESLQDAIVREINSHDAFKSVPVPEAGPPFTPSDQDRFNRGANLNRSASTGSLSNLIRKGSFRKHKRNSESRQSISTSVPSKGFLRRVSSSPARRRHTDAPLPSPEMLAELHQPQETVTSSTPCGEQLTYMDILRASGDKSAEPYSRTSSLTRQLFRSEPAVNPSMPPRSVPDSRPITPCTVYRMQAHSDSSGENRSNGSHEFHEESDDDIIHLPSVSAPPPPRVQIEGVDENNVRYVINSTTASDAHKLMSWPQRVRRANSPQPSCENSLSPLARARMQLRGARSVESY</sequence>
<feature type="compositionally biased region" description="Pro residues" evidence="1">
    <location>
        <begin position="137"/>
        <end position="146"/>
    </location>
</feature>
<feature type="region of interest" description="Disordered" evidence="1">
    <location>
        <begin position="191"/>
        <end position="400"/>
    </location>
</feature>
<dbReference type="EMBL" id="MLKD01000004">
    <property type="protein sequence ID" value="OQE27736.1"/>
    <property type="molecule type" value="Genomic_DNA"/>
</dbReference>
<evidence type="ECO:0000256" key="1">
    <source>
        <dbReference type="SAM" id="MobiDB-lite"/>
    </source>
</evidence>
<feature type="compositionally biased region" description="Polar residues" evidence="1">
    <location>
        <begin position="600"/>
        <end position="609"/>
    </location>
</feature>
<accession>A0A1V6TNJ8</accession>
<feature type="region of interest" description="Disordered" evidence="1">
    <location>
        <begin position="593"/>
        <end position="661"/>
    </location>
</feature>